<comment type="caution">
    <text evidence="2">The sequence shown here is derived from an EMBL/GenBank/DDBJ whole genome shotgun (WGS) entry which is preliminary data.</text>
</comment>
<dbReference type="OrthoDB" id="6637849at2"/>
<keyword evidence="3" id="KW-1185">Reference proteome</keyword>
<protein>
    <submittedName>
        <fullName evidence="2">Lipoprotein</fullName>
    </submittedName>
</protein>
<sequence length="485" mass="52591">MRRAALRVLMTIVSLLVGAGGAHAQRLSIRNDAQTPASCRIEPSGRMIAVPPRTMVSIVPAGDETIDTARCNGLSVRALGVLRDGVGAMLRLNGRQTRVLNVALYPFIPSLPDGNFDALVAHVVAVYQHEHPDVLLHAAMSDRIDIYDPAKLKRFLSRGGFDVMEIDTLYLRMLAGSGTILPAHPASQTTWPAGLDAVTVDGVFYGVPSWLCLDFIYMRDPALKSVRSLPDLLAVLSRHSAKERLLSADLSGTTRLPSIYMNAYAQDHGYESLSAAMKKAPDADVIHDLAALAATCSQGTRNPCADGTLTRAPDGEIDRQFAIGESVADIGFSEQSFYIDRYAPKGATVPTMIPVAWGRSPAPMLYSDAFVTSAQTCSNAACGRDAEAFTRMMTGAAMKTFIAFSEDLRGHAPPRHLLVATRPFWDQSRVRKDPVYRQVIPAVRTARAFPSDLDGATRDTMALDICRALRRSIPSYDCGDTRGPM</sequence>
<evidence type="ECO:0000313" key="3">
    <source>
        <dbReference type="Proteomes" id="UP000032679"/>
    </source>
</evidence>
<accession>A0A0D6MK56</accession>
<dbReference type="SUPFAM" id="SSF53850">
    <property type="entry name" value="Periplasmic binding protein-like II"/>
    <property type="match status" value="1"/>
</dbReference>
<dbReference type="AlphaFoldDB" id="A0A0D6MK56"/>
<keyword evidence="1" id="KW-0732">Signal</keyword>
<feature type="signal peptide" evidence="1">
    <location>
        <begin position="1"/>
        <end position="24"/>
    </location>
</feature>
<dbReference type="STRING" id="1231623.Tasa_015_006"/>
<dbReference type="RefSeq" id="WP_048848543.1">
    <property type="nucleotide sequence ID" value="NZ_BALE01000015.1"/>
</dbReference>
<reference evidence="2 3" key="1">
    <citation type="submission" date="2012-10" db="EMBL/GenBank/DDBJ databases">
        <title>Genome sequencing of Tanticharoenia sakaeratensis NBRC 103193.</title>
        <authorList>
            <person name="Azuma Y."/>
            <person name="Hadano H."/>
            <person name="Hirakawa H."/>
            <person name="Matsushita K."/>
        </authorList>
    </citation>
    <scope>NUCLEOTIDE SEQUENCE [LARGE SCALE GENOMIC DNA]</scope>
    <source>
        <strain evidence="2 3">NBRC 103193</strain>
    </source>
</reference>
<name>A0A0D6MK56_9PROT</name>
<organism evidence="2 3">
    <name type="scientific">Tanticharoenia sakaeratensis NBRC 103193</name>
    <dbReference type="NCBI Taxonomy" id="1231623"/>
    <lineage>
        <taxon>Bacteria</taxon>
        <taxon>Pseudomonadati</taxon>
        <taxon>Pseudomonadota</taxon>
        <taxon>Alphaproteobacteria</taxon>
        <taxon>Acetobacterales</taxon>
        <taxon>Acetobacteraceae</taxon>
        <taxon>Tanticharoenia</taxon>
    </lineage>
</organism>
<proteinExistence type="predicted"/>
<feature type="chain" id="PRO_5002308314" evidence="1">
    <location>
        <begin position="25"/>
        <end position="485"/>
    </location>
</feature>
<dbReference type="Proteomes" id="UP000032679">
    <property type="component" value="Unassembled WGS sequence"/>
</dbReference>
<dbReference type="Gene3D" id="3.40.190.10">
    <property type="entry name" value="Periplasmic binding protein-like II"/>
    <property type="match status" value="1"/>
</dbReference>
<keyword evidence="2" id="KW-0449">Lipoprotein</keyword>
<evidence type="ECO:0000313" key="2">
    <source>
        <dbReference type="EMBL" id="GAN54017.1"/>
    </source>
</evidence>
<gene>
    <name evidence="2" type="ORF">Tasa_015_006</name>
</gene>
<dbReference type="EMBL" id="BALE01000015">
    <property type="protein sequence ID" value="GAN54017.1"/>
    <property type="molecule type" value="Genomic_DNA"/>
</dbReference>
<evidence type="ECO:0000256" key="1">
    <source>
        <dbReference type="SAM" id="SignalP"/>
    </source>
</evidence>